<proteinExistence type="predicted"/>
<evidence type="ECO:0000256" key="1">
    <source>
        <dbReference type="ARBA" id="ARBA00022617"/>
    </source>
</evidence>
<accession>A0A7M1B480</accession>
<evidence type="ECO:0000256" key="3">
    <source>
        <dbReference type="ARBA" id="ARBA00023004"/>
    </source>
</evidence>
<sequence length="134" mass="14900">MKKVLKSIILLSAAVFIQNGLYADQFTQKDLDFGSAEYKSVVKEGRKVFTDTKLGTNTVTCNECHPNATNTHPETYPKFQKQLGKVATMGEMINWCIANPLEGKKMALDNPKMTALIAYITHERKGVKLAPGKH</sequence>
<dbReference type="KEGG" id="ssei:FJR45_11500"/>
<keyword evidence="2 4" id="KW-0479">Metal-binding</keyword>
<feature type="signal peptide" evidence="5">
    <location>
        <begin position="1"/>
        <end position="23"/>
    </location>
</feature>
<dbReference type="InterPro" id="IPR009056">
    <property type="entry name" value="Cyt_c-like_dom"/>
</dbReference>
<dbReference type="InterPro" id="IPR036909">
    <property type="entry name" value="Cyt_c-like_dom_sf"/>
</dbReference>
<dbReference type="EMBL" id="CP041235">
    <property type="protein sequence ID" value="QOP44531.1"/>
    <property type="molecule type" value="Genomic_DNA"/>
</dbReference>
<keyword evidence="8" id="KW-1185">Reference proteome</keyword>
<evidence type="ECO:0000313" key="8">
    <source>
        <dbReference type="Proteomes" id="UP000593719"/>
    </source>
</evidence>
<keyword evidence="1 4" id="KW-0349">Heme</keyword>
<reference evidence="7 8" key="1">
    <citation type="submission" date="2019-06" db="EMBL/GenBank/DDBJ databases">
        <title>Sulfurimonas gotlandica sp. nov., a chemoautotrophic and psychrotolerant epsilonproteobacterium isolated from a pelagic redoxcline, and an emended description of the genus Sulfurimonas.</title>
        <authorList>
            <person name="Wang S."/>
            <person name="Jiang L."/>
            <person name="Shao Z."/>
        </authorList>
    </citation>
    <scope>NUCLEOTIDE SEQUENCE [LARGE SCALE GENOMIC DNA]</scope>
    <source>
        <strain evidence="7 8">S2-6</strain>
    </source>
</reference>
<keyword evidence="5" id="KW-0732">Signal</keyword>
<dbReference type="PROSITE" id="PS51007">
    <property type="entry name" value="CYTC"/>
    <property type="match status" value="1"/>
</dbReference>
<evidence type="ECO:0000313" key="7">
    <source>
        <dbReference type="EMBL" id="QOP44531.1"/>
    </source>
</evidence>
<evidence type="ECO:0000256" key="5">
    <source>
        <dbReference type="SAM" id="SignalP"/>
    </source>
</evidence>
<dbReference type="GO" id="GO:0020037">
    <property type="term" value="F:heme binding"/>
    <property type="evidence" value="ECO:0007669"/>
    <property type="project" value="InterPro"/>
</dbReference>
<feature type="domain" description="Cytochrome c" evidence="6">
    <location>
        <begin position="40"/>
        <end position="124"/>
    </location>
</feature>
<keyword evidence="3 4" id="KW-0408">Iron</keyword>
<dbReference type="Proteomes" id="UP000593719">
    <property type="component" value="Chromosome"/>
</dbReference>
<evidence type="ECO:0000256" key="2">
    <source>
        <dbReference type="ARBA" id="ARBA00022723"/>
    </source>
</evidence>
<dbReference type="Gene3D" id="1.10.760.10">
    <property type="entry name" value="Cytochrome c-like domain"/>
    <property type="match status" value="1"/>
</dbReference>
<dbReference type="Pfam" id="PF21342">
    <property type="entry name" value="SoxA-TsdA_cyt-c"/>
    <property type="match status" value="1"/>
</dbReference>
<dbReference type="AlphaFoldDB" id="A0A7M1B480"/>
<feature type="chain" id="PRO_5032601007" evidence="5">
    <location>
        <begin position="24"/>
        <end position="134"/>
    </location>
</feature>
<evidence type="ECO:0000256" key="4">
    <source>
        <dbReference type="PROSITE-ProRule" id="PRU00433"/>
    </source>
</evidence>
<dbReference type="GO" id="GO:0046872">
    <property type="term" value="F:metal ion binding"/>
    <property type="evidence" value="ECO:0007669"/>
    <property type="project" value="UniProtKB-KW"/>
</dbReference>
<organism evidence="7 8">
    <name type="scientific">Sulfurimonas sediminis</name>
    <dbReference type="NCBI Taxonomy" id="2590020"/>
    <lineage>
        <taxon>Bacteria</taxon>
        <taxon>Pseudomonadati</taxon>
        <taxon>Campylobacterota</taxon>
        <taxon>Epsilonproteobacteria</taxon>
        <taxon>Campylobacterales</taxon>
        <taxon>Sulfurimonadaceae</taxon>
        <taxon>Sulfurimonas</taxon>
    </lineage>
</organism>
<dbReference type="RefSeq" id="WP_193150662.1">
    <property type="nucleotide sequence ID" value="NZ_CP041235.1"/>
</dbReference>
<protein>
    <submittedName>
        <fullName evidence="7">Cytochrome C</fullName>
    </submittedName>
</protein>
<dbReference type="GO" id="GO:0009055">
    <property type="term" value="F:electron transfer activity"/>
    <property type="evidence" value="ECO:0007669"/>
    <property type="project" value="InterPro"/>
</dbReference>
<name>A0A7M1B480_9BACT</name>
<gene>
    <name evidence="7" type="ORF">FJR45_11500</name>
</gene>
<dbReference type="SUPFAM" id="SSF46626">
    <property type="entry name" value="Cytochrome c"/>
    <property type="match status" value="1"/>
</dbReference>
<evidence type="ECO:0000259" key="6">
    <source>
        <dbReference type="PROSITE" id="PS51007"/>
    </source>
</evidence>